<feature type="compositionally biased region" description="Basic and acidic residues" evidence="6">
    <location>
        <begin position="524"/>
        <end position="552"/>
    </location>
</feature>
<feature type="compositionally biased region" description="Polar residues" evidence="6">
    <location>
        <begin position="763"/>
        <end position="775"/>
    </location>
</feature>
<name>A0AAD9KT75_RIDPI</name>
<dbReference type="InterPro" id="IPR009072">
    <property type="entry name" value="Histone-fold"/>
</dbReference>
<feature type="compositionally biased region" description="Basic and acidic residues" evidence="6">
    <location>
        <begin position="681"/>
        <end position="691"/>
    </location>
</feature>
<feature type="compositionally biased region" description="Basic and acidic residues" evidence="6">
    <location>
        <begin position="734"/>
        <end position="747"/>
    </location>
</feature>
<feature type="compositionally biased region" description="Basic and acidic residues" evidence="6">
    <location>
        <begin position="708"/>
        <end position="725"/>
    </location>
</feature>
<dbReference type="GO" id="GO:0045944">
    <property type="term" value="P:positive regulation of transcription by RNA polymerase II"/>
    <property type="evidence" value="ECO:0007669"/>
    <property type="project" value="TreeGrafter"/>
</dbReference>
<dbReference type="GO" id="GO:0005669">
    <property type="term" value="C:transcription factor TFIID complex"/>
    <property type="evidence" value="ECO:0007669"/>
    <property type="project" value="TreeGrafter"/>
</dbReference>
<feature type="compositionally biased region" description="Basic residues" evidence="6">
    <location>
        <begin position="562"/>
        <end position="571"/>
    </location>
</feature>
<comment type="subcellular location">
    <subcellularLocation>
        <location evidence="1">Nucleus</location>
    </subcellularLocation>
</comment>
<feature type="compositionally biased region" description="Basic residues" evidence="6">
    <location>
        <begin position="692"/>
        <end position="707"/>
    </location>
</feature>
<dbReference type="InterPro" id="IPR011011">
    <property type="entry name" value="Znf_FYVE_PHD"/>
</dbReference>
<dbReference type="EMBL" id="JAODUO010000619">
    <property type="protein sequence ID" value="KAK2177072.1"/>
    <property type="molecule type" value="Genomic_DNA"/>
</dbReference>
<dbReference type="Gene3D" id="1.10.20.10">
    <property type="entry name" value="Histone, subunit A"/>
    <property type="match status" value="1"/>
</dbReference>
<dbReference type="CDD" id="cd22916">
    <property type="entry name" value="HFD_TAF3"/>
    <property type="match status" value="1"/>
</dbReference>
<dbReference type="SUPFAM" id="SSF47113">
    <property type="entry name" value="Histone-fold"/>
    <property type="match status" value="1"/>
</dbReference>
<feature type="coiled-coil region" evidence="5">
    <location>
        <begin position="421"/>
        <end position="456"/>
    </location>
</feature>
<feature type="compositionally biased region" description="Basic residues" evidence="6">
    <location>
        <begin position="982"/>
        <end position="991"/>
    </location>
</feature>
<dbReference type="Gene3D" id="3.30.40.10">
    <property type="entry name" value="Zinc/RING finger domain, C3HC4 (zinc finger)"/>
    <property type="match status" value="1"/>
</dbReference>
<evidence type="ECO:0000313" key="9">
    <source>
        <dbReference type="Proteomes" id="UP001209878"/>
    </source>
</evidence>
<evidence type="ECO:0000256" key="5">
    <source>
        <dbReference type="SAM" id="Coils"/>
    </source>
</evidence>
<dbReference type="AlphaFoldDB" id="A0AAD9KT75"/>
<dbReference type="SMART" id="SM00576">
    <property type="entry name" value="BTP"/>
    <property type="match status" value="1"/>
</dbReference>
<feature type="compositionally biased region" description="Polar residues" evidence="6">
    <location>
        <begin position="143"/>
        <end position="156"/>
    </location>
</feature>
<keyword evidence="9" id="KW-1185">Reference proteome</keyword>
<feature type="compositionally biased region" description="Pro residues" evidence="6">
    <location>
        <begin position="809"/>
        <end position="858"/>
    </location>
</feature>
<feature type="region of interest" description="Disordered" evidence="6">
    <location>
        <begin position="214"/>
        <end position="371"/>
    </location>
</feature>
<dbReference type="PANTHER" id="PTHR46452:SF1">
    <property type="entry name" value="TRANSCRIPTION INITIATION FACTOR TFIID SUBUNIT 3"/>
    <property type="match status" value="1"/>
</dbReference>
<evidence type="ECO:0000256" key="4">
    <source>
        <dbReference type="ARBA" id="ARBA00023242"/>
    </source>
</evidence>
<evidence type="ECO:0000256" key="1">
    <source>
        <dbReference type="ARBA" id="ARBA00004123"/>
    </source>
</evidence>
<feature type="compositionally biased region" description="Pro residues" evidence="6">
    <location>
        <begin position="1000"/>
        <end position="1009"/>
    </location>
</feature>
<keyword evidence="3" id="KW-0804">Transcription</keyword>
<gene>
    <name evidence="8" type="ORF">NP493_619g01032</name>
</gene>
<feature type="compositionally biased region" description="Pro residues" evidence="6">
    <location>
        <begin position="229"/>
        <end position="240"/>
    </location>
</feature>
<feature type="region of interest" description="Disordered" evidence="6">
    <location>
        <begin position="125"/>
        <end position="187"/>
    </location>
</feature>
<protein>
    <recommendedName>
        <fullName evidence="7">Bromodomain associated domain-containing protein</fullName>
    </recommendedName>
</protein>
<keyword evidence="2" id="KW-0805">Transcription regulation</keyword>
<accession>A0AAD9KT75</accession>
<dbReference type="GO" id="GO:0002039">
    <property type="term" value="F:p53 binding"/>
    <property type="evidence" value="ECO:0007669"/>
    <property type="project" value="TreeGrafter"/>
</dbReference>
<reference evidence="8" key="1">
    <citation type="journal article" date="2023" name="Mol. Biol. Evol.">
        <title>Third-Generation Sequencing Reveals the Adaptive Role of the Epigenome in Three Deep-Sea Polychaetes.</title>
        <authorList>
            <person name="Perez M."/>
            <person name="Aroh O."/>
            <person name="Sun Y."/>
            <person name="Lan Y."/>
            <person name="Juniper S.K."/>
            <person name="Young C.R."/>
            <person name="Angers B."/>
            <person name="Qian P.Y."/>
        </authorList>
    </citation>
    <scope>NUCLEOTIDE SEQUENCE</scope>
    <source>
        <strain evidence="8">R07B-5</strain>
    </source>
</reference>
<organism evidence="8 9">
    <name type="scientific">Ridgeia piscesae</name>
    <name type="common">Tubeworm</name>
    <dbReference type="NCBI Taxonomy" id="27915"/>
    <lineage>
        <taxon>Eukaryota</taxon>
        <taxon>Metazoa</taxon>
        <taxon>Spiralia</taxon>
        <taxon>Lophotrochozoa</taxon>
        <taxon>Annelida</taxon>
        <taxon>Polychaeta</taxon>
        <taxon>Sedentaria</taxon>
        <taxon>Canalipalpata</taxon>
        <taxon>Sabellida</taxon>
        <taxon>Siboglinidae</taxon>
        <taxon>Ridgeia</taxon>
    </lineage>
</organism>
<evidence type="ECO:0000256" key="2">
    <source>
        <dbReference type="ARBA" id="ARBA00023015"/>
    </source>
</evidence>
<dbReference type="Pfam" id="PF07524">
    <property type="entry name" value="Bromo_TP"/>
    <property type="match status" value="1"/>
</dbReference>
<feature type="compositionally biased region" description="Pro residues" evidence="6">
    <location>
        <begin position="905"/>
        <end position="961"/>
    </location>
</feature>
<evidence type="ECO:0000256" key="6">
    <source>
        <dbReference type="SAM" id="MobiDB-lite"/>
    </source>
</evidence>
<dbReference type="Proteomes" id="UP001209878">
    <property type="component" value="Unassembled WGS sequence"/>
</dbReference>
<proteinExistence type="predicted"/>
<keyword evidence="4" id="KW-0539">Nucleus</keyword>
<feature type="compositionally biased region" description="Basic and acidic residues" evidence="6">
    <location>
        <begin position="312"/>
        <end position="327"/>
    </location>
</feature>
<dbReference type="PANTHER" id="PTHR46452">
    <property type="entry name" value="TRANSCRIPTION INITIATION FACTOR TFIID SUBUNIT 3"/>
    <property type="match status" value="1"/>
</dbReference>
<feature type="compositionally biased region" description="Low complexity" evidence="6">
    <location>
        <begin position="888"/>
        <end position="904"/>
    </location>
</feature>
<feature type="region of interest" description="Disordered" evidence="6">
    <location>
        <begin position="516"/>
        <end position="1012"/>
    </location>
</feature>
<comment type="caution">
    <text evidence="8">The sequence shown here is derived from an EMBL/GenBank/DDBJ whole genome shotgun (WGS) entry which is preliminary data.</text>
</comment>
<dbReference type="InterPro" id="IPR013083">
    <property type="entry name" value="Znf_RING/FYVE/PHD"/>
</dbReference>
<dbReference type="CDD" id="cd15522">
    <property type="entry name" value="PHD_TAF3"/>
    <property type="match status" value="1"/>
</dbReference>
<feature type="compositionally biased region" description="Polar residues" evidence="6">
    <location>
        <begin position="629"/>
        <end position="652"/>
    </location>
</feature>
<feature type="domain" description="Bromodomain associated" evidence="7">
    <location>
        <begin position="3"/>
        <end position="79"/>
    </location>
</feature>
<keyword evidence="5" id="KW-0175">Coiled coil</keyword>
<sequence length="1074" mass="117668">MATDFSRNVLRIAIAQMCQNLGWNSVQSTAMEILTDVLERYICEIGRFSCRYAEQFGRTDANLDDLGLAIQEMGINLNEVEDYIKHVDPVPFAIDVPAFPVHRSNHLNFPKPNSRELREREEHIPPHLPPLNPGWNEEVYTPRTPSITSGPPQGSPKQGVPLVLPQGGSAEKRPFSSPVDGVSPGKKARILPDDVLHSHYEMKGVIMTTSGFLSPVKGQGKMPDARAPPKMPLYPVPPPTETESGGSEVRAPVDGSGDSGSRQKAAPVTGIVPSPKVKKNLSSFSKHVVKGTKSPRSPARAKSPGKSKSPKRGTDEAGREEGSKLKELLITGDSALDLTTRPAECGSKGGEYSEIPSSPEHELVIADDEDPEVRQRRLTSYCNTIDLVVRASREAILKEEDEERHHGKGPETLMRERQIVIEQLEKEKMDWFREQEQQIKQDIEVALQAKKQLEMERQQREHAQIAEKEREAHIDDTINDVIANATAEVAQIEDEESRRQKDVYEFDDDDFGAVAKPSVALHPKPNEKESVKESVKDTIKDVASEKVKDVTKDSVSISKDAKKSKSKKLKIKISSEAGVVKESGRSDDVVDIKEKLKQKLQMRGPSPEPPGGHMEDIPTFAISARPTVIKNSPSGTSSPSRIPAVSSPSTKADTVVPPGGDSGKDFFIAPIRIEKTTLTIKKGDRGREGHEHKKSKKKNKDKTKKHERSKEKREKEHSADREERRKEKKRKKEERKSEKKAHQEEGKGLMIPKLTFKFGSGGTASSISVCRSNTPKVAPPAEPVKLVIRPPVAPPAVEPDIKPITRVTSPPPSPKSPVPVVPSPQQSPPPNLPPSPIRQRSPSPPPPRRSPTPTPVFTPSPARSATPTFIPSLPDSPSPTRSPEHIILRSPSRSISPEPLSHSPVPTPSPSPPPRTPTPPPPPTPSPPPRSRSPSPSPPPKKPSPVHSPPRHVSPPPPSDSPKPILLSRPTLAARKAIPPSQRKKQAKGKRTPSATHIPPSSPPPPLPPTSAALAFQRGVISETQGTIRDEHGETIWICPACKLPDDGSPMIGCDDCPDWYHWWVPANEKVSYN</sequence>
<dbReference type="InterPro" id="IPR006565">
    <property type="entry name" value="BTP"/>
</dbReference>
<evidence type="ECO:0000259" key="7">
    <source>
        <dbReference type="SMART" id="SM00576"/>
    </source>
</evidence>
<dbReference type="GO" id="GO:0046982">
    <property type="term" value="F:protein heterodimerization activity"/>
    <property type="evidence" value="ECO:0007669"/>
    <property type="project" value="InterPro"/>
</dbReference>
<evidence type="ECO:0000256" key="3">
    <source>
        <dbReference type="ARBA" id="ARBA00023163"/>
    </source>
</evidence>
<evidence type="ECO:0000313" key="8">
    <source>
        <dbReference type="EMBL" id="KAK2177072.1"/>
    </source>
</evidence>
<feature type="compositionally biased region" description="Basic and acidic residues" evidence="6">
    <location>
        <begin position="582"/>
        <end position="597"/>
    </location>
</feature>
<dbReference type="SUPFAM" id="SSF57903">
    <property type="entry name" value="FYVE/PHD zinc finger"/>
    <property type="match status" value="1"/>
</dbReference>